<sequence>MEWVRGEAVGRGSFATVNLAIRRRSDCSHIPQLMAVKSALISQSSSLQNEKEILCQLRDCPQILGCFGNDFSIECGNSFYNVLLEYASRGTLADLLKNSGAPLPESEVRRYTKSILKGLCYTHENGYVHCDIKLHNILLCSASDGGNDVKIADFGLAKKAGQREDGVSSLRGTPLYMSPESVTGIEQEAPSDIWSLGCVVAELVAGKPAWRCRDDSDVGALLLRIGFGEELPEIPGELSEQGRDFLRRCFVRDPSKRWTAKMLLNHPFVADDTVSLPVAEKPFSSPRSAFDFPEWTSPRSSFSNSAHSSPSPSTDSSNCFEGEFHQPNSSSSSPTDRIRQIVTRKQPNWSSSDSWVIAREAESSVSQLEEAVTSQAI</sequence>
<dbReference type="PANTHER" id="PTHR48011:SF18">
    <property type="entry name" value="MITOGEN-ACTIVATED PROTEIN KINASE KINASE KINASE 19-RELATED"/>
    <property type="match status" value="1"/>
</dbReference>
<evidence type="ECO:0000313" key="10">
    <source>
        <dbReference type="Proteomes" id="UP000655225"/>
    </source>
</evidence>
<dbReference type="OrthoDB" id="8693905at2759"/>
<accession>A0A834ZMG7</accession>
<dbReference type="InterPro" id="IPR008271">
    <property type="entry name" value="Ser/Thr_kinase_AS"/>
</dbReference>
<evidence type="ECO:0000256" key="4">
    <source>
        <dbReference type="ARBA" id="ARBA00022840"/>
    </source>
</evidence>
<dbReference type="InterPro" id="IPR017441">
    <property type="entry name" value="Protein_kinase_ATP_BS"/>
</dbReference>
<dbReference type="GO" id="GO:0005524">
    <property type="term" value="F:ATP binding"/>
    <property type="evidence" value="ECO:0007669"/>
    <property type="project" value="UniProtKB-UniRule"/>
</dbReference>
<name>A0A834ZMG7_TETSI</name>
<dbReference type="OMA" id="DQIGSCP"/>
<dbReference type="PROSITE" id="PS00108">
    <property type="entry name" value="PROTEIN_KINASE_ST"/>
    <property type="match status" value="1"/>
</dbReference>
<reference evidence="9 10" key="1">
    <citation type="submission" date="2020-04" db="EMBL/GenBank/DDBJ databases">
        <title>Plant Genome Project.</title>
        <authorList>
            <person name="Zhang R.-G."/>
        </authorList>
    </citation>
    <scope>NUCLEOTIDE SEQUENCE [LARGE SCALE GENOMIC DNA]</scope>
    <source>
        <strain evidence="9">YNK0</strain>
        <tissue evidence="9">Leaf</tissue>
    </source>
</reference>
<keyword evidence="1" id="KW-0808">Transferase</keyword>
<feature type="compositionally biased region" description="Polar residues" evidence="7">
    <location>
        <begin position="326"/>
        <end position="335"/>
    </location>
</feature>
<feature type="binding site" evidence="5">
    <location>
        <position position="37"/>
    </location>
    <ligand>
        <name>ATP</name>
        <dbReference type="ChEBI" id="CHEBI:30616"/>
    </ligand>
</feature>
<keyword evidence="4 5" id="KW-0067">ATP-binding</keyword>
<dbReference type="InterPro" id="IPR052751">
    <property type="entry name" value="Plant_MAPKKK"/>
</dbReference>
<dbReference type="Gene3D" id="1.10.510.10">
    <property type="entry name" value="Transferase(Phosphotransferase) domain 1"/>
    <property type="match status" value="1"/>
</dbReference>
<dbReference type="PROSITE" id="PS50011">
    <property type="entry name" value="PROTEIN_KINASE_DOM"/>
    <property type="match status" value="1"/>
</dbReference>
<dbReference type="SMART" id="SM00220">
    <property type="entry name" value="S_TKc"/>
    <property type="match status" value="1"/>
</dbReference>
<dbReference type="Pfam" id="PF00069">
    <property type="entry name" value="Pkinase"/>
    <property type="match status" value="1"/>
</dbReference>
<evidence type="ECO:0000259" key="8">
    <source>
        <dbReference type="PROSITE" id="PS50011"/>
    </source>
</evidence>
<keyword evidence="10" id="KW-1185">Reference proteome</keyword>
<feature type="compositionally biased region" description="Low complexity" evidence="7">
    <location>
        <begin position="301"/>
        <end position="317"/>
    </location>
</feature>
<dbReference type="PROSITE" id="PS00107">
    <property type="entry name" value="PROTEIN_KINASE_ATP"/>
    <property type="match status" value="1"/>
</dbReference>
<evidence type="ECO:0000313" key="9">
    <source>
        <dbReference type="EMBL" id="KAF8410075.1"/>
    </source>
</evidence>
<feature type="region of interest" description="Disordered" evidence="7">
    <location>
        <begin position="301"/>
        <end position="352"/>
    </location>
</feature>
<dbReference type="CDD" id="cd06606">
    <property type="entry name" value="STKc_MAPKKK"/>
    <property type="match status" value="1"/>
</dbReference>
<dbReference type="SUPFAM" id="SSF56112">
    <property type="entry name" value="Protein kinase-like (PK-like)"/>
    <property type="match status" value="1"/>
</dbReference>
<gene>
    <name evidence="9" type="ORF">HHK36_002597</name>
</gene>
<organism evidence="9 10">
    <name type="scientific">Tetracentron sinense</name>
    <name type="common">Spur-leaf</name>
    <dbReference type="NCBI Taxonomy" id="13715"/>
    <lineage>
        <taxon>Eukaryota</taxon>
        <taxon>Viridiplantae</taxon>
        <taxon>Streptophyta</taxon>
        <taxon>Embryophyta</taxon>
        <taxon>Tracheophyta</taxon>
        <taxon>Spermatophyta</taxon>
        <taxon>Magnoliopsida</taxon>
        <taxon>Trochodendrales</taxon>
        <taxon>Trochodendraceae</taxon>
        <taxon>Tetracentron</taxon>
    </lineage>
</organism>
<protein>
    <recommendedName>
        <fullName evidence="8">Protein kinase domain-containing protein</fullName>
    </recommendedName>
</protein>
<dbReference type="AlphaFoldDB" id="A0A834ZMG7"/>
<dbReference type="GO" id="GO:0007165">
    <property type="term" value="P:signal transduction"/>
    <property type="evidence" value="ECO:0007669"/>
    <property type="project" value="TreeGrafter"/>
</dbReference>
<keyword evidence="3" id="KW-0418">Kinase</keyword>
<dbReference type="PANTHER" id="PTHR48011">
    <property type="entry name" value="CCR4-NOT TRANSCRIPTIONAL COMPLEX SUBUNIT CAF120-RELATED"/>
    <property type="match status" value="1"/>
</dbReference>
<evidence type="ECO:0000256" key="1">
    <source>
        <dbReference type="ARBA" id="ARBA00022679"/>
    </source>
</evidence>
<feature type="compositionally biased region" description="Polar residues" evidence="7">
    <location>
        <begin position="343"/>
        <end position="352"/>
    </location>
</feature>
<keyword evidence="2 5" id="KW-0547">Nucleotide-binding</keyword>
<evidence type="ECO:0000256" key="5">
    <source>
        <dbReference type="PROSITE-ProRule" id="PRU10141"/>
    </source>
</evidence>
<evidence type="ECO:0000256" key="3">
    <source>
        <dbReference type="ARBA" id="ARBA00022777"/>
    </source>
</evidence>
<dbReference type="EMBL" id="JABCRI010000002">
    <property type="protein sequence ID" value="KAF8410075.1"/>
    <property type="molecule type" value="Genomic_DNA"/>
</dbReference>
<feature type="domain" description="Protein kinase" evidence="8">
    <location>
        <begin position="3"/>
        <end position="269"/>
    </location>
</feature>
<proteinExistence type="inferred from homology"/>
<evidence type="ECO:0000256" key="6">
    <source>
        <dbReference type="RuleBase" id="RU000304"/>
    </source>
</evidence>
<dbReference type="InterPro" id="IPR011009">
    <property type="entry name" value="Kinase-like_dom_sf"/>
</dbReference>
<evidence type="ECO:0000256" key="7">
    <source>
        <dbReference type="SAM" id="MobiDB-lite"/>
    </source>
</evidence>
<comment type="similarity">
    <text evidence="6">Belongs to the protein kinase superfamily.</text>
</comment>
<comment type="caution">
    <text evidence="9">The sequence shown here is derived from an EMBL/GenBank/DDBJ whole genome shotgun (WGS) entry which is preliminary data.</text>
</comment>
<dbReference type="GO" id="GO:0004674">
    <property type="term" value="F:protein serine/threonine kinase activity"/>
    <property type="evidence" value="ECO:0007669"/>
    <property type="project" value="UniProtKB-KW"/>
</dbReference>
<dbReference type="Proteomes" id="UP000655225">
    <property type="component" value="Unassembled WGS sequence"/>
</dbReference>
<dbReference type="InterPro" id="IPR000719">
    <property type="entry name" value="Prot_kinase_dom"/>
</dbReference>
<keyword evidence="6" id="KW-0723">Serine/threonine-protein kinase</keyword>
<evidence type="ECO:0000256" key="2">
    <source>
        <dbReference type="ARBA" id="ARBA00022741"/>
    </source>
</evidence>